<reference evidence="1 2" key="1">
    <citation type="submission" date="2017-01" db="EMBL/GenBank/DDBJ databases">
        <title>Genome sequence of Rhodoferax antarcticus ANT.BR, a psychrophilic purple nonsulfur bacterium from an Antarctic microbial mat.</title>
        <authorList>
            <person name="Baker J."/>
            <person name="Riester C."/>
            <person name="Skinner B."/>
            <person name="Newell A."/>
            <person name="Swingley W."/>
            <person name="Madigan M."/>
            <person name="Jung D."/>
            <person name="Asao M."/>
            <person name="Chen M."/>
            <person name="Loughlin P."/>
            <person name="Pan H."/>
            <person name="Lin S."/>
            <person name="Li N."/>
            <person name="Shaw J."/>
            <person name="Prado M."/>
            <person name="Sherman C."/>
            <person name="Li X."/>
            <person name="Tang J."/>
            <person name="Blankenship R."/>
            <person name="Zhao T."/>
            <person name="Touchman J."/>
            <person name="Sattley M."/>
        </authorList>
    </citation>
    <scope>NUCLEOTIDE SEQUENCE [LARGE SCALE GENOMIC DNA]</scope>
    <source>
        <strain evidence="1 2">ANT.BR</strain>
    </source>
</reference>
<comment type="caution">
    <text evidence="1">The sequence shown here is derived from an EMBL/GenBank/DDBJ whole genome shotgun (WGS) entry which is preliminary data.</text>
</comment>
<sequence length="48" mass="4842">MSPSLGRTPSLLLDLAKPQVCAALHTQHTPLVADGAISAVGFPVSCGI</sequence>
<accession>A0A1Q8YB05</accession>
<dbReference type="AlphaFoldDB" id="A0A1Q8YB05"/>
<protein>
    <submittedName>
        <fullName evidence="1">Uncharacterized protein</fullName>
    </submittedName>
</protein>
<dbReference type="EMBL" id="MSYM01000017">
    <property type="protein sequence ID" value="OLP05261.1"/>
    <property type="molecule type" value="Genomic_DNA"/>
</dbReference>
<proteinExistence type="predicted"/>
<organism evidence="1 2">
    <name type="scientific">Rhodoferax antarcticus ANT.BR</name>
    <dbReference type="NCBI Taxonomy" id="1111071"/>
    <lineage>
        <taxon>Bacteria</taxon>
        <taxon>Pseudomonadati</taxon>
        <taxon>Pseudomonadota</taxon>
        <taxon>Betaproteobacteria</taxon>
        <taxon>Burkholderiales</taxon>
        <taxon>Comamonadaceae</taxon>
        <taxon>Rhodoferax</taxon>
    </lineage>
</organism>
<dbReference type="Proteomes" id="UP000185911">
    <property type="component" value="Unassembled WGS sequence"/>
</dbReference>
<evidence type="ECO:0000313" key="2">
    <source>
        <dbReference type="Proteomes" id="UP000185911"/>
    </source>
</evidence>
<evidence type="ECO:0000313" key="1">
    <source>
        <dbReference type="EMBL" id="OLP05261.1"/>
    </source>
</evidence>
<gene>
    <name evidence="1" type="ORF">BLL52_3386</name>
</gene>
<name>A0A1Q8YB05_9BURK</name>
<keyword evidence="2" id="KW-1185">Reference proteome</keyword>